<evidence type="ECO:0000313" key="2">
    <source>
        <dbReference type="Proteomes" id="UP001057402"/>
    </source>
</evidence>
<evidence type="ECO:0000313" key="1">
    <source>
        <dbReference type="EMBL" id="KAI4340265.1"/>
    </source>
</evidence>
<proteinExistence type="predicted"/>
<dbReference type="EMBL" id="CM042886">
    <property type="protein sequence ID" value="KAI4340265.1"/>
    <property type="molecule type" value="Genomic_DNA"/>
</dbReference>
<protein>
    <submittedName>
        <fullName evidence="1">Uncharacterized protein</fullName>
    </submittedName>
</protein>
<dbReference type="Proteomes" id="UP001057402">
    <property type="component" value="Chromosome 7"/>
</dbReference>
<name>A0ACB9P186_9MYRT</name>
<gene>
    <name evidence="1" type="ORF">MLD38_025120</name>
</gene>
<keyword evidence="2" id="KW-1185">Reference proteome</keyword>
<accession>A0ACB9P186</accession>
<organism evidence="1 2">
    <name type="scientific">Melastoma candidum</name>
    <dbReference type="NCBI Taxonomy" id="119954"/>
    <lineage>
        <taxon>Eukaryota</taxon>
        <taxon>Viridiplantae</taxon>
        <taxon>Streptophyta</taxon>
        <taxon>Embryophyta</taxon>
        <taxon>Tracheophyta</taxon>
        <taxon>Spermatophyta</taxon>
        <taxon>Magnoliopsida</taxon>
        <taxon>eudicotyledons</taxon>
        <taxon>Gunneridae</taxon>
        <taxon>Pentapetalae</taxon>
        <taxon>rosids</taxon>
        <taxon>malvids</taxon>
        <taxon>Myrtales</taxon>
        <taxon>Melastomataceae</taxon>
        <taxon>Melastomatoideae</taxon>
        <taxon>Melastomateae</taxon>
        <taxon>Melastoma</taxon>
    </lineage>
</organism>
<reference evidence="2" key="1">
    <citation type="journal article" date="2023" name="Front. Plant Sci.">
        <title>Chromosomal-level genome assembly of Melastoma candidum provides insights into trichome evolution.</title>
        <authorList>
            <person name="Zhong Y."/>
            <person name="Wu W."/>
            <person name="Sun C."/>
            <person name="Zou P."/>
            <person name="Liu Y."/>
            <person name="Dai S."/>
            <person name="Zhou R."/>
        </authorList>
    </citation>
    <scope>NUCLEOTIDE SEQUENCE [LARGE SCALE GENOMIC DNA]</scope>
</reference>
<sequence length="138" mass="14895">MTKVQGAEPIRLLMNANGTMDRTMTIAPGEGKEQEREPKRGPMNDTEAAADGDYRSPVEENDHERNPGGENGHERSPGEKTAMIVPPALFPGTKKATMTTMAAASTMTMTMSVAAMMTTTAALHEPVVFALWYLLISV</sequence>
<comment type="caution">
    <text evidence="1">The sequence shown here is derived from an EMBL/GenBank/DDBJ whole genome shotgun (WGS) entry which is preliminary data.</text>
</comment>